<organism evidence="2 3">
    <name type="scientific">Halpernia frigidisoli</name>
    <dbReference type="NCBI Taxonomy" id="1125876"/>
    <lineage>
        <taxon>Bacteria</taxon>
        <taxon>Pseudomonadati</taxon>
        <taxon>Bacteroidota</taxon>
        <taxon>Flavobacteriia</taxon>
        <taxon>Flavobacteriales</taxon>
        <taxon>Weeksellaceae</taxon>
        <taxon>Chryseobacterium group</taxon>
        <taxon>Halpernia</taxon>
    </lineage>
</organism>
<evidence type="ECO:0000256" key="1">
    <source>
        <dbReference type="SAM" id="Phobius"/>
    </source>
</evidence>
<proteinExistence type="predicted"/>
<keyword evidence="3" id="KW-1185">Reference proteome</keyword>
<evidence type="ECO:0000313" key="3">
    <source>
        <dbReference type="Proteomes" id="UP000198931"/>
    </source>
</evidence>
<evidence type="ECO:0000313" key="2">
    <source>
        <dbReference type="EMBL" id="SFI55977.1"/>
    </source>
</evidence>
<keyword evidence="1" id="KW-1133">Transmembrane helix</keyword>
<gene>
    <name evidence="2" type="ORF">SAMN05443292_2966</name>
</gene>
<protein>
    <submittedName>
        <fullName evidence="2">Uncharacterized protein</fullName>
    </submittedName>
</protein>
<accession>A0A1I3J6X3</accession>
<keyword evidence="1" id="KW-0472">Membrane</keyword>
<name>A0A1I3J6X3_9FLAO</name>
<dbReference type="Proteomes" id="UP000198931">
    <property type="component" value="Unassembled WGS sequence"/>
</dbReference>
<sequence>MKKSIELQNKNKISRISFLLIFAFFHNFFSQNNFTKDSIISHENNLQVKNFIIPATFVATGFVLLYDHKINENIKKKYSEK</sequence>
<dbReference type="AlphaFoldDB" id="A0A1I3J6X3"/>
<feature type="transmembrane region" description="Helical" evidence="1">
    <location>
        <begin position="12"/>
        <end position="29"/>
    </location>
</feature>
<feature type="transmembrane region" description="Helical" evidence="1">
    <location>
        <begin position="49"/>
        <end position="66"/>
    </location>
</feature>
<keyword evidence="1" id="KW-0812">Transmembrane</keyword>
<dbReference type="EMBL" id="FOQT01000005">
    <property type="protein sequence ID" value="SFI55977.1"/>
    <property type="molecule type" value="Genomic_DNA"/>
</dbReference>
<reference evidence="2 3" key="1">
    <citation type="submission" date="2016-10" db="EMBL/GenBank/DDBJ databases">
        <authorList>
            <person name="de Groot N.N."/>
        </authorList>
    </citation>
    <scope>NUCLEOTIDE SEQUENCE [LARGE SCALE GENOMIC DNA]</scope>
    <source>
        <strain evidence="2 3">DSM 26000</strain>
    </source>
</reference>